<evidence type="ECO:0000259" key="4">
    <source>
        <dbReference type="Pfam" id="PF22124"/>
    </source>
</evidence>
<dbReference type="InterPro" id="IPR027414">
    <property type="entry name" value="GH95_N_dom"/>
</dbReference>
<dbReference type="InterPro" id="IPR054363">
    <property type="entry name" value="GH95_cat"/>
</dbReference>
<evidence type="ECO:0000259" key="3">
    <source>
        <dbReference type="Pfam" id="PF21307"/>
    </source>
</evidence>
<dbReference type="GO" id="GO:0005975">
    <property type="term" value="P:carbohydrate metabolic process"/>
    <property type="evidence" value="ECO:0007669"/>
    <property type="project" value="InterPro"/>
</dbReference>
<keyword evidence="6" id="KW-1185">Reference proteome</keyword>
<evidence type="ECO:0000313" key="5">
    <source>
        <dbReference type="EMBL" id="KXJ93454.1"/>
    </source>
</evidence>
<dbReference type="InterPro" id="IPR008928">
    <property type="entry name" value="6-hairpin_glycosidase_sf"/>
</dbReference>
<feature type="domain" description="Alpha fucosidase A-like C-terminal" evidence="3">
    <location>
        <begin position="751"/>
        <end position="801"/>
    </location>
</feature>
<keyword evidence="1" id="KW-0732">Signal</keyword>
<evidence type="ECO:0000259" key="2">
    <source>
        <dbReference type="Pfam" id="PF14498"/>
    </source>
</evidence>
<keyword evidence="5" id="KW-0326">Glycosidase</keyword>
<dbReference type="Proteomes" id="UP000070501">
    <property type="component" value="Unassembled WGS sequence"/>
</dbReference>
<proteinExistence type="predicted"/>
<feature type="chain" id="PRO_5007293574" evidence="1">
    <location>
        <begin position="20"/>
        <end position="813"/>
    </location>
</feature>
<dbReference type="Pfam" id="PF21307">
    <property type="entry name" value="Glyco_hydro_95_C"/>
    <property type="match status" value="1"/>
</dbReference>
<dbReference type="AlphaFoldDB" id="A0A136J8I5"/>
<dbReference type="EMBL" id="KQ964248">
    <property type="protein sequence ID" value="KXJ93454.1"/>
    <property type="molecule type" value="Genomic_DNA"/>
</dbReference>
<dbReference type="PIRSF" id="PIRSF007663">
    <property type="entry name" value="UCP007663"/>
    <property type="match status" value="1"/>
</dbReference>
<dbReference type="InterPro" id="IPR016518">
    <property type="entry name" value="Alpha-L-fucosidase"/>
</dbReference>
<dbReference type="OrthoDB" id="2848340at2759"/>
<evidence type="ECO:0000256" key="1">
    <source>
        <dbReference type="SAM" id="SignalP"/>
    </source>
</evidence>
<feature type="domain" description="Glycosyl hydrolase family 95 catalytic" evidence="4">
    <location>
        <begin position="315"/>
        <end position="733"/>
    </location>
</feature>
<dbReference type="GO" id="GO:0004560">
    <property type="term" value="F:alpha-L-fucosidase activity"/>
    <property type="evidence" value="ECO:0007669"/>
    <property type="project" value="InterPro"/>
</dbReference>
<accession>A0A136J8I5</accession>
<dbReference type="Pfam" id="PF14498">
    <property type="entry name" value="Glyco_hyd_65N_2"/>
    <property type="match status" value="1"/>
</dbReference>
<gene>
    <name evidence="5" type="ORF">Micbo1qcDRAFT_223084</name>
</gene>
<reference evidence="6" key="1">
    <citation type="submission" date="2016-02" db="EMBL/GenBank/DDBJ databases">
        <title>Draft genome sequence of Microdochium bolleyi, a fungal endophyte of beachgrass.</title>
        <authorList>
            <consortium name="DOE Joint Genome Institute"/>
            <person name="David A.S."/>
            <person name="May G."/>
            <person name="Haridas S."/>
            <person name="Lim J."/>
            <person name="Wang M."/>
            <person name="Labutti K."/>
            <person name="Lipzen A."/>
            <person name="Barry K."/>
            <person name="Grigoriev I.V."/>
        </authorList>
    </citation>
    <scope>NUCLEOTIDE SEQUENCE [LARGE SCALE GENOMIC DNA]</scope>
    <source>
        <strain evidence="6">J235TASD1</strain>
    </source>
</reference>
<feature type="domain" description="Glycosyl hydrolase family 95 N-terminal" evidence="2">
    <location>
        <begin position="22"/>
        <end position="284"/>
    </location>
</feature>
<sequence>MVGTSHLFCFTALAATAQSRSLWSSKPADSGPRNSGEYILKSAYPLGNGRLGATPYGAPGSAGFMLNVDSLWSGGPFNASNYTGGNPLTPKYAALPDIRSTIFSNGTGDLSPLLGSGRSYGSYRVLGNLSIALNGAEEFSDYRRELDLRTGVHTTGFTLGSEGGGRKIAERAFCSFPDQVCVYELSSSETAASGLPAVSVRLENILDDQSLIKVVCEKDHVRMSGVTQTGPPEGMRYDSIARLREHDGQTTSCDEKGSTLTITPGKGQQSVVLVVSAATNYDQTKGNAENNFSFKGVDPAEQVEQQAAAAAGKSFDGLLNTHLEDYTRLEGAFQLNLPEAADDSTSAETETATLISEYTVDGPGNPYIEALLFDYARYMLIASSRANSLPANLQGRWADGLESEWGADYHANINLQMNYWPAEQTGLSDTYTALWEYMQNTWVPRGTDTAKLLYNATQGWVVHNEMNIFGHTAMKEEAGWANYPAAAAWMMQHVWNNFEYTQDTAWLRAQGYPLIKGVAQFWLSQLQTDLYTEDGSLVANPCNSPEHGGTTFGCAHYQQEITHVLEAVLASAPLVEESDSQFVADVAATLRKLDKGFHVASWGGLKEWKLPESVGWDVPNTHRHLSHLTGWHPGWAISSSQDGYRNATIQGAVEKTLIARGPGKADDANAGWAKVWRAACWARLNNTDKAYWELRYAIDVNFAPNGLSMYTAEEQPFQIDANFGLAGAVLSMLVVDLPLPHGGSGSEEARTVVLGPAIPARWGGGSVKGLRIRGGGSVDFKWDENGLVKEAVVEGSKTKVNLVNVKGGLLATS</sequence>
<keyword evidence="5" id="KW-0378">Hydrolase</keyword>
<name>A0A136J8I5_9PEZI</name>
<dbReference type="SUPFAM" id="SSF48208">
    <property type="entry name" value="Six-hairpin glycosidases"/>
    <property type="match status" value="1"/>
</dbReference>
<dbReference type="STRING" id="196109.A0A136J8I5"/>
<dbReference type="PANTHER" id="PTHR31084">
    <property type="entry name" value="ALPHA-L-FUCOSIDASE 2"/>
    <property type="match status" value="1"/>
</dbReference>
<dbReference type="InterPro" id="IPR012341">
    <property type="entry name" value="6hp_glycosidase-like_sf"/>
</dbReference>
<dbReference type="PANTHER" id="PTHR31084:SF3">
    <property type="entry name" value="ALPHA-FUCOSIDASE A"/>
    <property type="match status" value="1"/>
</dbReference>
<evidence type="ECO:0000313" key="6">
    <source>
        <dbReference type="Proteomes" id="UP000070501"/>
    </source>
</evidence>
<organism evidence="5 6">
    <name type="scientific">Microdochium bolleyi</name>
    <dbReference type="NCBI Taxonomy" id="196109"/>
    <lineage>
        <taxon>Eukaryota</taxon>
        <taxon>Fungi</taxon>
        <taxon>Dikarya</taxon>
        <taxon>Ascomycota</taxon>
        <taxon>Pezizomycotina</taxon>
        <taxon>Sordariomycetes</taxon>
        <taxon>Xylariomycetidae</taxon>
        <taxon>Xylariales</taxon>
        <taxon>Microdochiaceae</taxon>
        <taxon>Microdochium</taxon>
    </lineage>
</organism>
<feature type="signal peptide" evidence="1">
    <location>
        <begin position="1"/>
        <end position="19"/>
    </location>
</feature>
<dbReference type="InterPro" id="IPR049053">
    <property type="entry name" value="AFCA-like_C"/>
</dbReference>
<dbReference type="Gene3D" id="1.50.10.10">
    <property type="match status" value="1"/>
</dbReference>
<dbReference type="InParanoid" id="A0A136J8I5"/>
<dbReference type="Pfam" id="PF22124">
    <property type="entry name" value="Glyco_hydro_95_cat"/>
    <property type="match status" value="1"/>
</dbReference>
<protein>
    <submittedName>
        <fullName evidence="5">Six-hairpin glycosidase-like protein</fullName>
    </submittedName>
</protein>